<organism evidence="2 3">
    <name type="scientific">Baekduia soli</name>
    <dbReference type="NCBI Taxonomy" id="496014"/>
    <lineage>
        <taxon>Bacteria</taxon>
        <taxon>Bacillati</taxon>
        <taxon>Actinomycetota</taxon>
        <taxon>Thermoleophilia</taxon>
        <taxon>Solirubrobacterales</taxon>
        <taxon>Baekduiaceae</taxon>
        <taxon>Baekduia</taxon>
    </lineage>
</organism>
<dbReference type="Proteomes" id="UP000321805">
    <property type="component" value="Chromosome"/>
</dbReference>
<accession>A0A5B8U5T6</accession>
<evidence type="ECO:0000313" key="2">
    <source>
        <dbReference type="EMBL" id="QEC48454.1"/>
    </source>
</evidence>
<feature type="region of interest" description="Disordered" evidence="1">
    <location>
        <begin position="1"/>
        <end position="22"/>
    </location>
</feature>
<dbReference type="EMBL" id="CP042430">
    <property type="protein sequence ID" value="QEC48454.1"/>
    <property type="molecule type" value="Genomic_DNA"/>
</dbReference>
<reference evidence="2 3" key="1">
    <citation type="journal article" date="2018" name="J. Microbiol.">
        <title>Baekduia soli gen. nov., sp. nov., a novel bacterium isolated from the soil of Baekdu Mountain and proposal of a novel family name, Baekduiaceae fam. nov.</title>
        <authorList>
            <person name="An D.S."/>
            <person name="Siddiqi M.Z."/>
            <person name="Kim K.H."/>
            <person name="Yu H.S."/>
            <person name="Im W.T."/>
        </authorList>
    </citation>
    <scope>NUCLEOTIDE SEQUENCE [LARGE SCALE GENOMIC DNA]</scope>
    <source>
        <strain evidence="2 3">BR7-21</strain>
    </source>
</reference>
<name>A0A5B8U5T6_9ACTN</name>
<keyword evidence="3" id="KW-1185">Reference proteome</keyword>
<dbReference type="KEGG" id="bsol:FSW04_13340"/>
<gene>
    <name evidence="2" type="ORF">FSW04_13340</name>
</gene>
<sequence length="90" mass="9241">MPSRGRAAGLHPTIPAPPADRLPAPVADAVRAAERHARGGPPPSVAQTAALVELTSWAFHGVAPGHEAYEDRLSAWIAGVQARHGGRAAS</sequence>
<dbReference type="RefSeq" id="WP_146920004.1">
    <property type="nucleotide sequence ID" value="NZ_CP042430.1"/>
</dbReference>
<proteinExistence type="predicted"/>
<evidence type="ECO:0000313" key="3">
    <source>
        <dbReference type="Proteomes" id="UP000321805"/>
    </source>
</evidence>
<evidence type="ECO:0000256" key="1">
    <source>
        <dbReference type="SAM" id="MobiDB-lite"/>
    </source>
</evidence>
<protein>
    <submittedName>
        <fullName evidence="2">Uncharacterized protein</fullName>
    </submittedName>
</protein>
<dbReference type="AlphaFoldDB" id="A0A5B8U5T6"/>